<keyword evidence="2" id="KW-0813">Transport</keyword>
<feature type="transmembrane region" description="Helical" evidence="7">
    <location>
        <begin position="285"/>
        <end position="302"/>
    </location>
</feature>
<evidence type="ECO:0000256" key="5">
    <source>
        <dbReference type="ARBA" id="ARBA00022989"/>
    </source>
</evidence>
<evidence type="ECO:0000313" key="9">
    <source>
        <dbReference type="Proteomes" id="UP000198660"/>
    </source>
</evidence>
<feature type="transmembrane region" description="Helical" evidence="7">
    <location>
        <begin position="251"/>
        <end position="273"/>
    </location>
</feature>
<dbReference type="EMBL" id="FPAA01000002">
    <property type="protein sequence ID" value="SFS45302.1"/>
    <property type="molecule type" value="Genomic_DNA"/>
</dbReference>
<dbReference type="InterPro" id="IPR036259">
    <property type="entry name" value="MFS_trans_sf"/>
</dbReference>
<evidence type="ECO:0000256" key="2">
    <source>
        <dbReference type="ARBA" id="ARBA00022448"/>
    </source>
</evidence>
<keyword evidence="6 7" id="KW-0472">Membrane</keyword>
<evidence type="ECO:0000256" key="1">
    <source>
        <dbReference type="ARBA" id="ARBA00004651"/>
    </source>
</evidence>
<feature type="transmembrane region" description="Helical" evidence="7">
    <location>
        <begin position="77"/>
        <end position="96"/>
    </location>
</feature>
<dbReference type="PANTHER" id="PTHR43266:SF10">
    <property type="entry name" value="BACILYSIN EXPORTER BACE-RELATED"/>
    <property type="match status" value="1"/>
</dbReference>
<organism evidence="8 9">
    <name type="scientific">Marininema halotolerans</name>
    <dbReference type="NCBI Taxonomy" id="1155944"/>
    <lineage>
        <taxon>Bacteria</taxon>
        <taxon>Bacillati</taxon>
        <taxon>Bacillota</taxon>
        <taxon>Bacilli</taxon>
        <taxon>Bacillales</taxon>
        <taxon>Thermoactinomycetaceae</taxon>
        <taxon>Marininema</taxon>
    </lineage>
</organism>
<feature type="transmembrane region" description="Helical" evidence="7">
    <location>
        <begin position="375"/>
        <end position="393"/>
    </location>
</feature>
<evidence type="ECO:0000313" key="8">
    <source>
        <dbReference type="EMBL" id="SFS45302.1"/>
    </source>
</evidence>
<proteinExistence type="predicted"/>
<feature type="transmembrane region" description="Helical" evidence="7">
    <location>
        <begin position="308"/>
        <end position="333"/>
    </location>
</feature>
<feature type="transmembrane region" description="Helical" evidence="7">
    <location>
        <begin position="102"/>
        <end position="118"/>
    </location>
</feature>
<comment type="subcellular location">
    <subcellularLocation>
        <location evidence="1">Cell membrane</location>
        <topology evidence="1">Multi-pass membrane protein</topology>
    </subcellularLocation>
</comment>
<feature type="transmembrane region" description="Helical" evidence="7">
    <location>
        <begin position="44"/>
        <end position="65"/>
    </location>
</feature>
<dbReference type="CDD" id="cd06173">
    <property type="entry name" value="MFS_MefA_like"/>
    <property type="match status" value="1"/>
</dbReference>
<keyword evidence="3" id="KW-1003">Cell membrane</keyword>
<dbReference type="Gene3D" id="1.20.1250.20">
    <property type="entry name" value="MFS general substrate transporter like domains"/>
    <property type="match status" value="1"/>
</dbReference>
<keyword evidence="4 7" id="KW-0812">Transmembrane</keyword>
<dbReference type="Pfam" id="PF07690">
    <property type="entry name" value="MFS_1"/>
    <property type="match status" value="1"/>
</dbReference>
<dbReference type="GO" id="GO:0022857">
    <property type="term" value="F:transmembrane transporter activity"/>
    <property type="evidence" value="ECO:0007669"/>
    <property type="project" value="InterPro"/>
</dbReference>
<feature type="transmembrane region" description="Helical" evidence="7">
    <location>
        <begin position="218"/>
        <end position="239"/>
    </location>
</feature>
<dbReference type="GO" id="GO:0005886">
    <property type="term" value="C:plasma membrane"/>
    <property type="evidence" value="ECO:0007669"/>
    <property type="project" value="UniProtKB-SubCell"/>
</dbReference>
<sequence length="406" mass="45545">MQFDLLRRNSYFRYLWYAQWGSTLGDWFNQVALMQTVLMLTNSISAVGILLLCRSLPYVFLGPILSPLVDKWPKKTIMIVTDIIRAFLVLSFILAISYKAIFVLYICSFLFGVMSVLFEPAKQTLLPLIVGRKDLAEANAFSSATNATVNIIGAILGGIVSSVFSPITCFVINSLSFLWSSLYIYKIKYQEKREFEDSKQPYKKLLKEGLVETKQNTLIRYIILIGLSWGLVGGGYYILIPYLGNNVYHLGGLGIGLLYAIDGLGILLGTYFVSKLIKANFKRALISFGVAYAFQALWFFLLTQSTDFYYGSAFLFLMRFCGGIIIPLSTYMVQVGTSDEIRGRVFALYNSSYVGIMQISYFGTGYAYEQFGLPVVGLISGVVSLLCGLTWLFQVQKGKFYLSVSK</sequence>
<evidence type="ECO:0000256" key="6">
    <source>
        <dbReference type="ARBA" id="ARBA00023136"/>
    </source>
</evidence>
<reference evidence="9" key="1">
    <citation type="submission" date="2016-10" db="EMBL/GenBank/DDBJ databases">
        <authorList>
            <person name="Varghese N."/>
            <person name="Submissions S."/>
        </authorList>
    </citation>
    <scope>NUCLEOTIDE SEQUENCE [LARGE SCALE GENOMIC DNA]</scope>
    <source>
        <strain evidence="9">DSM 45789</strain>
    </source>
</reference>
<dbReference type="SUPFAM" id="SSF103473">
    <property type="entry name" value="MFS general substrate transporter"/>
    <property type="match status" value="1"/>
</dbReference>
<feature type="transmembrane region" description="Helical" evidence="7">
    <location>
        <begin position="163"/>
        <end position="185"/>
    </location>
</feature>
<evidence type="ECO:0000256" key="3">
    <source>
        <dbReference type="ARBA" id="ARBA00022475"/>
    </source>
</evidence>
<dbReference type="AlphaFoldDB" id="A0A1I6PYR3"/>
<keyword evidence="5 7" id="KW-1133">Transmembrane helix</keyword>
<protein>
    <submittedName>
        <fullName evidence="8">Predicted arabinose efflux permease, MFS family</fullName>
    </submittedName>
</protein>
<dbReference type="PANTHER" id="PTHR43266">
    <property type="entry name" value="MACROLIDE-EFFLUX PROTEIN"/>
    <property type="match status" value="1"/>
</dbReference>
<keyword evidence="9" id="KW-1185">Reference proteome</keyword>
<evidence type="ECO:0000256" key="4">
    <source>
        <dbReference type="ARBA" id="ARBA00022692"/>
    </source>
</evidence>
<dbReference type="Proteomes" id="UP000198660">
    <property type="component" value="Unassembled WGS sequence"/>
</dbReference>
<name>A0A1I6PYR3_9BACL</name>
<feature type="transmembrane region" description="Helical" evidence="7">
    <location>
        <begin position="345"/>
        <end position="363"/>
    </location>
</feature>
<accession>A0A1I6PYR3</accession>
<evidence type="ECO:0000256" key="7">
    <source>
        <dbReference type="SAM" id="Phobius"/>
    </source>
</evidence>
<dbReference type="InterPro" id="IPR011701">
    <property type="entry name" value="MFS"/>
</dbReference>
<gene>
    <name evidence="8" type="ORF">SAMN05444972_102225</name>
</gene>